<evidence type="ECO:0000313" key="9">
    <source>
        <dbReference type="Proteomes" id="UP001321760"/>
    </source>
</evidence>
<name>A0AAV9GGQ2_9PEZI</name>
<comment type="caution">
    <text evidence="8">The sequence shown here is derived from an EMBL/GenBank/DDBJ whole genome shotgun (WGS) entry which is preliminary data.</text>
</comment>
<dbReference type="InterPro" id="IPR019012">
    <property type="entry name" value="RNA_cap_Gua-N2-MeTrfase"/>
</dbReference>
<keyword evidence="9" id="KW-1185">Reference proteome</keyword>
<dbReference type="GO" id="GO:0071164">
    <property type="term" value="F:RNA cap trimethylguanosine synthase activity"/>
    <property type="evidence" value="ECO:0007669"/>
    <property type="project" value="TreeGrafter"/>
</dbReference>
<gene>
    <name evidence="8" type="ORF">QBC34DRAFT_126608</name>
</gene>
<dbReference type="PANTHER" id="PTHR14741">
    <property type="entry name" value="S-ADENOSYLMETHIONINE-DEPENDENT METHYLTRANSFERASE RELATED"/>
    <property type="match status" value="1"/>
</dbReference>
<dbReference type="PANTHER" id="PTHR14741:SF32">
    <property type="entry name" value="TRIMETHYLGUANOSINE SYNTHASE"/>
    <property type="match status" value="1"/>
</dbReference>
<evidence type="ECO:0000313" key="8">
    <source>
        <dbReference type="EMBL" id="KAK4447653.1"/>
    </source>
</evidence>
<dbReference type="FunFam" id="3.40.50.150:FF:000270">
    <property type="entry name" value="RNA methylase family protein"/>
    <property type="match status" value="1"/>
</dbReference>
<dbReference type="SUPFAM" id="SSF53335">
    <property type="entry name" value="S-adenosyl-L-methionine-dependent methyltransferases"/>
    <property type="match status" value="1"/>
</dbReference>
<reference evidence="8" key="2">
    <citation type="submission" date="2023-05" db="EMBL/GenBank/DDBJ databases">
        <authorList>
            <consortium name="Lawrence Berkeley National Laboratory"/>
            <person name="Steindorff A."/>
            <person name="Hensen N."/>
            <person name="Bonometti L."/>
            <person name="Westerberg I."/>
            <person name="Brannstrom I.O."/>
            <person name="Guillou S."/>
            <person name="Cros-Aarteil S."/>
            <person name="Calhoun S."/>
            <person name="Haridas S."/>
            <person name="Kuo A."/>
            <person name="Mondo S."/>
            <person name="Pangilinan J."/>
            <person name="Riley R."/>
            <person name="Labutti K."/>
            <person name="Andreopoulos B."/>
            <person name="Lipzen A."/>
            <person name="Chen C."/>
            <person name="Yanf M."/>
            <person name="Daum C."/>
            <person name="Ng V."/>
            <person name="Clum A."/>
            <person name="Ohm R."/>
            <person name="Martin F."/>
            <person name="Silar P."/>
            <person name="Natvig D."/>
            <person name="Lalanne C."/>
            <person name="Gautier V."/>
            <person name="Ament-Velasquez S.L."/>
            <person name="Kruys A."/>
            <person name="Hutchinson M.I."/>
            <person name="Powell A.J."/>
            <person name="Barry K."/>
            <person name="Miller A.N."/>
            <person name="Grigoriev I.V."/>
            <person name="Debuchy R."/>
            <person name="Gladieux P."/>
            <person name="Thoren M.H."/>
            <person name="Johannesson H."/>
        </authorList>
    </citation>
    <scope>NUCLEOTIDE SEQUENCE</scope>
    <source>
        <strain evidence="8">PSN243</strain>
    </source>
</reference>
<dbReference type="InterPro" id="IPR029063">
    <property type="entry name" value="SAM-dependent_MTases_sf"/>
</dbReference>
<evidence type="ECO:0000256" key="1">
    <source>
        <dbReference type="ARBA" id="ARBA00018517"/>
    </source>
</evidence>
<comment type="catalytic activity">
    <reaction evidence="4">
        <text>a 5'-end (N(7)-methyl 5'-triphosphoguanosine)-ribonucleoside in snoRNA + S-adenosyl-L-methionine = a 5'-end (N(2),N(7)-dimethyl 5'-triphosphoguanosine)-ribonucleoside in snoRNA + S-adenosyl-L-homocysteine + H(+)</text>
        <dbReference type="Rhea" id="RHEA:78475"/>
        <dbReference type="Rhea" id="RHEA-COMP:19086"/>
        <dbReference type="Rhea" id="RHEA-COMP:19088"/>
        <dbReference type="ChEBI" id="CHEBI:15378"/>
        <dbReference type="ChEBI" id="CHEBI:57856"/>
        <dbReference type="ChEBI" id="CHEBI:59789"/>
        <dbReference type="ChEBI" id="CHEBI:156461"/>
        <dbReference type="ChEBI" id="CHEBI:172880"/>
    </reaction>
    <physiologicalReaction direction="left-to-right" evidence="4">
        <dbReference type="Rhea" id="RHEA:78476"/>
    </physiologicalReaction>
</comment>
<dbReference type="CDD" id="cd02440">
    <property type="entry name" value="AdoMet_MTases"/>
    <property type="match status" value="1"/>
</dbReference>
<dbReference type="EMBL" id="MU865948">
    <property type="protein sequence ID" value="KAK4447653.1"/>
    <property type="molecule type" value="Genomic_DNA"/>
</dbReference>
<evidence type="ECO:0000256" key="6">
    <source>
        <dbReference type="ARBA" id="ARBA00049075"/>
    </source>
</evidence>
<evidence type="ECO:0000256" key="3">
    <source>
        <dbReference type="ARBA" id="ARBA00047418"/>
    </source>
</evidence>
<evidence type="ECO:0000256" key="7">
    <source>
        <dbReference type="ARBA" id="ARBA00049790"/>
    </source>
</evidence>
<comment type="catalytic activity">
    <reaction evidence="5">
        <text>a 5'-end (N(2),N(7)-dimethyl 5'-triphosphoguanosine)-ribonucleoside in snRNA + S-adenosyl-L-methionine = a 5'-end (N(2),N(2),N(7)-trimethyl 5'-triphosphoguanosine)-ribonucleoside in snRNA + S-adenosyl-L-homocysteine + H(+)</text>
        <dbReference type="Rhea" id="RHEA:78479"/>
        <dbReference type="Rhea" id="RHEA-COMP:19087"/>
        <dbReference type="Rhea" id="RHEA-COMP:19089"/>
        <dbReference type="ChEBI" id="CHEBI:15378"/>
        <dbReference type="ChEBI" id="CHEBI:57856"/>
        <dbReference type="ChEBI" id="CHEBI:59789"/>
        <dbReference type="ChEBI" id="CHEBI:167623"/>
        <dbReference type="ChEBI" id="CHEBI:172880"/>
    </reaction>
    <physiologicalReaction direction="left-to-right" evidence="5">
        <dbReference type="Rhea" id="RHEA:78480"/>
    </physiologicalReaction>
</comment>
<comment type="similarity">
    <text evidence="2">Belongs to the methyltransferase superfamily. Trimethylguanosine synthase family.</text>
</comment>
<evidence type="ECO:0000256" key="4">
    <source>
        <dbReference type="ARBA" id="ARBA00048740"/>
    </source>
</evidence>
<accession>A0AAV9GGQ2</accession>
<dbReference type="GO" id="GO:0005634">
    <property type="term" value="C:nucleus"/>
    <property type="evidence" value="ECO:0007669"/>
    <property type="project" value="TreeGrafter"/>
</dbReference>
<dbReference type="Pfam" id="PF09445">
    <property type="entry name" value="Methyltransf_15"/>
    <property type="match status" value="1"/>
</dbReference>
<comment type="catalytic activity">
    <reaction evidence="3">
        <text>a 5'-end (N(2),N(7)-dimethyl 5'-triphosphoguanosine)-ribonucleoside in snoRNA + S-adenosyl-L-methionine = a 5'-end (N(2),N(2),N(7)-trimethyl 5'-triphosphoguanosine)-ribonucleoside in snoRNA + S-adenosyl-L-homocysteine + H(+)</text>
        <dbReference type="Rhea" id="RHEA:78507"/>
        <dbReference type="Rhea" id="RHEA-COMP:19088"/>
        <dbReference type="Rhea" id="RHEA-COMP:19090"/>
        <dbReference type="ChEBI" id="CHEBI:15378"/>
        <dbReference type="ChEBI" id="CHEBI:57856"/>
        <dbReference type="ChEBI" id="CHEBI:59789"/>
        <dbReference type="ChEBI" id="CHEBI:167623"/>
        <dbReference type="ChEBI" id="CHEBI:172880"/>
    </reaction>
    <physiologicalReaction direction="left-to-right" evidence="3">
        <dbReference type="Rhea" id="RHEA:78508"/>
    </physiologicalReaction>
</comment>
<comment type="catalytic activity">
    <reaction evidence="6">
        <text>a 5'-end (N(7)-methyl 5'-triphosphoguanosine)-ribonucleoside in snRNA + S-adenosyl-L-methionine = a 5'-end (N(2),N(7)-dimethyl 5'-triphosphoguanosine)-ribonucleoside in snRNA + S-adenosyl-L-homocysteine + H(+)</text>
        <dbReference type="Rhea" id="RHEA:78471"/>
        <dbReference type="Rhea" id="RHEA-COMP:19085"/>
        <dbReference type="Rhea" id="RHEA-COMP:19087"/>
        <dbReference type="ChEBI" id="CHEBI:15378"/>
        <dbReference type="ChEBI" id="CHEBI:57856"/>
        <dbReference type="ChEBI" id="CHEBI:59789"/>
        <dbReference type="ChEBI" id="CHEBI:156461"/>
        <dbReference type="ChEBI" id="CHEBI:172880"/>
    </reaction>
    <physiologicalReaction direction="left-to-right" evidence="6">
        <dbReference type="Rhea" id="RHEA:78472"/>
    </physiologicalReaction>
</comment>
<reference evidence="8" key="1">
    <citation type="journal article" date="2023" name="Mol. Phylogenet. Evol.">
        <title>Genome-scale phylogeny and comparative genomics of the fungal order Sordariales.</title>
        <authorList>
            <person name="Hensen N."/>
            <person name="Bonometti L."/>
            <person name="Westerberg I."/>
            <person name="Brannstrom I.O."/>
            <person name="Guillou S."/>
            <person name="Cros-Aarteil S."/>
            <person name="Calhoun S."/>
            <person name="Haridas S."/>
            <person name="Kuo A."/>
            <person name="Mondo S."/>
            <person name="Pangilinan J."/>
            <person name="Riley R."/>
            <person name="LaButti K."/>
            <person name="Andreopoulos B."/>
            <person name="Lipzen A."/>
            <person name="Chen C."/>
            <person name="Yan M."/>
            <person name="Daum C."/>
            <person name="Ng V."/>
            <person name="Clum A."/>
            <person name="Steindorff A."/>
            <person name="Ohm R.A."/>
            <person name="Martin F."/>
            <person name="Silar P."/>
            <person name="Natvig D.O."/>
            <person name="Lalanne C."/>
            <person name="Gautier V."/>
            <person name="Ament-Velasquez S.L."/>
            <person name="Kruys A."/>
            <person name="Hutchinson M.I."/>
            <person name="Powell A.J."/>
            <person name="Barry K."/>
            <person name="Miller A.N."/>
            <person name="Grigoriev I.V."/>
            <person name="Debuchy R."/>
            <person name="Gladieux P."/>
            <person name="Hiltunen Thoren M."/>
            <person name="Johannesson H."/>
        </authorList>
    </citation>
    <scope>NUCLEOTIDE SEQUENCE</scope>
    <source>
        <strain evidence="8">PSN243</strain>
    </source>
</reference>
<protein>
    <recommendedName>
        <fullName evidence="1">Trimethylguanosine synthase</fullName>
    </recommendedName>
    <alternativeName>
        <fullName evidence="7">Cap-specific guanine-N(2) methyltransferase</fullName>
    </alternativeName>
</protein>
<proteinExistence type="inferred from homology"/>
<organism evidence="8 9">
    <name type="scientific">Podospora aff. communis PSN243</name>
    <dbReference type="NCBI Taxonomy" id="3040156"/>
    <lineage>
        <taxon>Eukaryota</taxon>
        <taxon>Fungi</taxon>
        <taxon>Dikarya</taxon>
        <taxon>Ascomycota</taxon>
        <taxon>Pezizomycotina</taxon>
        <taxon>Sordariomycetes</taxon>
        <taxon>Sordariomycetidae</taxon>
        <taxon>Sordariales</taxon>
        <taxon>Podosporaceae</taxon>
        <taxon>Podospora</taxon>
    </lineage>
</organism>
<sequence>MAPTVLHSKLPLTENCHHYDDIHEVPHDIQKYWHQRYNIFQHYDYDIHLTDDAWFGVTPEPVATRIARDLSPSTPNHTTLIDIFAGAGGNVIAFALSEKWERIIAIEKDASTLACAQHNAEVYGVLDAITWVHGDSFEYLAQAKNDQSNLDEAIRIDPDTTTVFASPPWGGVNYRDHEIFDLSTMEPYNLEHLHKACHPMEHVLFLPRTSDIRQIAKLVPDGVKIDVVQYCMEGASKAMVAYMPTAQI</sequence>
<evidence type="ECO:0000256" key="5">
    <source>
        <dbReference type="ARBA" id="ARBA00048763"/>
    </source>
</evidence>
<evidence type="ECO:0000256" key="2">
    <source>
        <dbReference type="ARBA" id="ARBA00025783"/>
    </source>
</evidence>
<dbReference type="Gene3D" id="3.40.50.150">
    <property type="entry name" value="Vaccinia Virus protein VP39"/>
    <property type="match status" value="1"/>
</dbReference>
<dbReference type="Proteomes" id="UP001321760">
    <property type="component" value="Unassembled WGS sequence"/>
</dbReference>
<dbReference type="AlphaFoldDB" id="A0AAV9GGQ2"/>